<dbReference type="SUPFAM" id="SSF55874">
    <property type="entry name" value="ATPase domain of HSP90 chaperone/DNA topoisomerase II/histidine kinase"/>
    <property type="match status" value="1"/>
</dbReference>
<comment type="caution">
    <text evidence="8">The sequence shown here is derived from an EMBL/GenBank/DDBJ whole genome shotgun (WGS) entry which is preliminary data.</text>
</comment>
<dbReference type="InterPro" id="IPR003594">
    <property type="entry name" value="HATPase_dom"/>
</dbReference>
<dbReference type="PROSITE" id="PS50885">
    <property type="entry name" value="HAMP"/>
    <property type="match status" value="1"/>
</dbReference>
<evidence type="ECO:0000256" key="3">
    <source>
        <dbReference type="ARBA" id="ARBA00022679"/>
    </source>
</evidence>
<keyword evidence="6" id="KW-0472">Membrane</keyword>
<evidence type="ECO:0000256" key="4">
    <source>
        <dbReference type="ARBA" id="ARBA00022777"/>
    </source>
</evidence>
<dbReference type="GO" id="GO:0016020">
    <property type="term" value="C:membrane"/>
    <property type="evidence" value="ECO:0007669"/>
    <property type="project" value="UniProtKB-SubCell"/>
</dbReference>
<keyword evidence="6" id="KW-0812">Transmembrane</keyword>
<gene>
    <name evidence="8" type="ORF">EBB54_03125</name>
</gene>
<keyword evidence="4" id="KW-0418">Kinase</keyword>
<proteinExistence type="predicted"/>
<dbReference type="AlphaFoldDB" id="A0A426DC90"/>
<evidence type="ECO:0000256" key="1">
    <source>
        <dbReference type="ARBA" id="ARBA00004370"/>
    </source>
</evidence>
<keyword evidence="3" id="KW-0808">Transferase</keyword>
<protein>
    <submittedName>
        <fullName evidence="8">HAMP domain-containing protein</fullName>
    </submittedName>
</protein>
<evidence type="ECO:0000256" key="6">
    <source>
        <dbReference type="SAM" id="Phobius"/>
    </source>
</evidence>
<sequence length="619" mass="71038">MKVRRIWKSLLIPVFWKRHGVSRLQNKKEPGDGRMEHRKKCLGNLKQMGVAPRMATAFIILIIVPYLFLASVIFWFYEKNAISNLTEATMDTITVAAAGIHSAMLEREDDSMAVYYNGCVEMLGAERTLTEQEEKQITEHLSASSYANTGVRAAYLKAGRDVFHSGGNYAEVLDVMEPYEEEIVEAGGRCLWYTTDQLHGSSYENNYILARSLNSETKKNVGILYLVLSDKMITDALGMVSTEYAEWYLTNAQGIVLYASDVSKMGEHVDVSALSLKKKRTCHTVYNEQGHDEVMVAYSLMDVGWYCISKIQLRAVRKDAVSLVIPIMVIALVCILFMLLMLYMLRIYVFTPLRLLKNSMDEYAQKEIGETRIRIVGIGEFKSLSEHFNNMTQRISRLMKAYKEEVDEKNRQRMKALSAQLTPHFIYNALNTIKWVAVLNHQEKIQHLVESLVNIFMNSARADDETYTLGDELELIKNYAVIQKARFMNFELEIEAEDGCQDCRIRKLLIQPIVENAIVHGLNRGKVKDGRIWIKAWMDEELHISVEDKGIGFDVEKWRNCPKKNEEHTNIGVINVEEIICLEYGQDYGLNIESALGRGTKVIYTLPRKMRNDTRDYCR</sequence>
<accession>A0A426DC90</accession>
<feature type="domain" description="HAMP" evidence="7">
    <location>
        <begin position="347"/>
        <end position="400"/>
    </location>
</feature>
<dbReference type="InterPro" id="IPR010559">
    <property type="entry name" value="Sig_transdc_His_kin_internal"/>
</dbReference>
<comment type="subcellular location">
    <subcellularLocation>
        <location evidence="1">Membrane</location>
    </subcellularLocation>
</comment>
<feature type="transmembrane region" description="Helical" evidence="6">
    <location>
        <begin position="55"/>
        <end position="77"/>
    </location>
</feature>
<dbReference type="Gene3D" id="3.30.565.10">
    <property type="entry name" value="Histidine kinase-like ATPase, C-terminal domain"/>
    <property type="match status" value="1"/>
</dbReference>
<dbReference type="PANTHER" id="PTHR34220:SF7">
    <property type="entry name" value="SENSOR HISTIDINE KINASE YPDA"/>
    <property type="match status" value="1"/>
</dbReference>
<evidence type="ECO:0000313" key="8">
    <source>
        <dbReference type="EMBL" id="RRK30480.1"/>
    </source>
</evidence>
<keyword evidence="2" id="KW-0597">Phosphoprotein</keyword>
<dbReference type="Proteomes" id="UP000274920">
    <property type="component" value="Unassembled WGS sequence"/>
</dbReference>
<keyword evidence="9" id="KW-1185">Reference proteome</keyword>
<dbReference type="InterPro" id="IPR050640">
    <property type="entry name" value="Bact_2-comp_sensor_kinase"/>
</dbReference>
<evidence type="ECO:0000256" key="2">
    <source>
        <dbReference type="ARBA" id="ARBA00022553"/>
    </source>
</evidence>
<organism evidence="8 9">
    <name type="scientific">Schaedlerella arabinosiphila</name>
    <dbReference type="NCBI Taxonomy" id="2044587"/>
    <lineage>
        <taxon>Bacteria</taxon>
        <taxon>Bacillati</taxon>
        <taxon>Bacillota</taxon>
        <taxon>Clostridia</taxon>
        <taxon>Lachnospirales</taxon>
        <taxon>Lachnospiraceae</taxon>
        <taxon>Schaedlerella</taxon>
    </lineage>
</organism>
<dbReference type="CDD" id="cd06225">
    <property type="entry name" value="HAMP"/>
    <property type="match status" value="1"/>
</dbReference>
<evidence type="ECO:0000313" key="9">
    <source>
        <dbReference type="Proteomes" id="UP000274920"/>
    </source>
</evidence>
<dbReference type="PANTHER" id="PTHR34220">
    <property type="entry name" value="SENSOR HISTIDINE KINASE YPDA"/>
    <property type="match status" value="1"/>
</dbReference>
<feature type="transmembrane region" description="Helical" evidence="6">
    <location>
        <begin position="323"/>
        <end position="345"/>
    </location>
</feature>
<dbReference type="Pfam" id="PF02518">
    <property type="entry name" value="HATPase_c"/>
    <property type="match status" value="1"/>
</dbReference>
<feature type="coiled-coil region" evidence="5">
    <location>
        <begin position="392"/>
        <end position="419"/>
    </location>
</feature>
<reference evidence="8" key="1">
    <citation type="submission" date="2018-10" db="EMBL/GenBank/DDBJ databases">
        <title>Schaedlerella arabinophila gen. nov. sp. nov., isolated from the mouse intestinal tract and comparative analysis with the genome of the closely related altered Schaedler flora strain ASF502.</title>
        <authorList>
            <person name="Miyake S."/>
            <person name="Soh M."/>
            <person name="Seedorf H."/>
        </authorList>
    </citation>
    <scope>NUCLEOTIDE SEQUENCE [LARGE SCALE GENOMIC DNA]</scope>
    <source>
        <strain evidence="8">DSM 106076</strain>
    </source>
</reference>
<keyword evidence="5" id="KW-0175">Coiled coil</keyword>
<name>A0A426DC90_9FIRM</name>
<dbReference type="EMBL" id="RHJS01000002">
    <property type="protein sequence ID" value="RRK30480.1"/>
    <property type="molecule type" value="Genomic_DNA"/>
</dbReference>
<dbReference type="GO" id="GO:0000155">
    <property type="term" value="F:phosphorelay sensor kinase activity"/>
    <property type="evidence" value="ECO:0007669"/>
    <property type="project" value="InterPro"/>
</dbReference>
<dbReference type="InterPro" id="IPR036890">
    <property type="entry name" value="HATPase_C_sf"/>
</dbReference>
<dbReference type="InterPro" id="IPR003660">
    <property type="entry name" value="HAMP_dom"/>
</dbReference>
<dbReference type="Gene3D" id="6.10.340.10">
    <property type="match status" value="1"/>
</dbReference>
<keyword evidence="6" id="KW-1133">Transmembrane helix</keyword>
<evidence type="ECO:0000256" key="5">
    <source>
        <dbReference type="SAM" id="Coils"/>
    </source>
</evidence>
<dbReference type="Pfam" id="PF06580">
    <property type="entry name" value="His_kinase"/>
    <property type="match status" value="1"/>
</dbReference>
<evidence type="ECO:0000259" key="7">
    <source>
        <dbReference type="PROSITE" id="PS50885"/>
    </source>
</evidence>